<evidence type="ECO:0000313" key="2">
    <source>
        <dbReference type="Proteomes" id="UP001055811"/>
    </source>
</evidence>
<sequence>MGCWYSPLQLPQFSRFWEKGLFEPRTFAVELLEGLSLFSSTIRPLRSKNASEIGVLTFCVNGSQSANLLQCMIELEDCGLADHKSHCFSDSESIRPRFLLPYKNTGEIMGWGYTISVPHFAVRIALTFQRVLFLPAEQRGAPEVFNRIEVQ</sequence>
<dbReference type="Proteomes" id="UP001055811">
    <property type="component" value="Linkage Group LG04"/>
</dbReference>
<name>A0ACB9DSI5_CICIN</name>
<comment type="caution">
    <text evidence="1">The sequence shown here is derived from an EMBL/GenBank/DDBJ whole genome shotgun (WGS) entry which is preliminary data.</text>
</comment>
<keyword evidence="2" id="KW-1185">Reference proteome</keyword>
<dbReference type="EMBL" id="CM042012">
    <property type="protein sequence ID" value="KAI3749380.1"/>
    <property type="molecule type" value="Genomic_DNA"/>
</dbReference>
<protein>
    <submittedName>
        <fullName evidence="1">Uncharacterized protein</fullName>
    </submittedName>
</protein>
<accession>A0ACB9DSI5</accession>
<reference evidence="1 2" key="2">
    <citation type="journal article" date="2022" name="Mol. Ecol. Resour.">
        <title>The genomes of chicory, endive, great burdock and yacon provide insights into Asteraceae paleo-polyploidization history and plant inulin production.</title>
        <authorList>
            <person name="Fan W."/>
            <person name="Wang S."/>
            <person name="Wang H."/>
            <person name="Wang A."/>
            <person name="Jiang F."/>
            <person name="Liu H."/>
            <person name="Zhao H."/>
            <person name="Xu D."/>
            <person name="Zhang Y."/>
        </authorList>
    </citation>
    <scope>NUCLEOTIDE SEQUENCE [LARGE SCALE GENOMIC DNA]</scope>
    <source>
        <strain evidence="2">cv. Punajuju</strain>
        <tissue evidence="1">Leaves</tissue>
    </source>
</reference>
<reference evidence="2" key="1">
    <citation type="journal article" date="2022" name="Mol. Ecol. Resour.">
        <title>The genomes of chicory, endive, great burdock and yacon provide insights into Asteraceae palaeo-polyploidization history and plant inulin production.</title>
        <authorList>
            <person name="Fan W."/>
            <person name="Wang S."/>
            <person name="Wang H."/>
            <person name="Wang A."/>
            <person name="Jiang F."/>
            <person name="Liu H."/>
            <person name="Zhao H."/>
            <person name="Xu D."/>
            <person name="Zhang Y."/>
        </authorList>
    </citation>
    <scope>NUCLEOTIDE SEQUENCE [LARGE SCALE GENOMIC DNA]</scope>
    <source>
        <strain evidence="2">cv. Punajuju</strain>
    </source>
</reference>
<evidence type="ECO:0000313" key="1">
    <source>
        <dbReference type="EMBL" id="KAI3749380.1"/>
    </source>
</evidence>
<organism evidence="1 2">
    <name type="scientific">Cichorium intybus</name>
    <name type="common">Chicory</name>
    <dbReference type="NCBI Taxonomy" id="13427"/>
    <lineage>
        <taxon>Eukaryota</taxon>
        <taxon>Viridiplantae</taxon>
        <taxon>Streptophyta</taxon>
        <taxon>Embryophyta</taxon>
        <taxon>Tracheophyta</taxon>
        <taxon>Spermatophyta</taxon>
        <taxon>Magnoliopsida</taxon>
        <taxon>eudicotyledons</taxon>
        <taxon>Gunneridae</taxon>
        <taxon>Pentapetalae</taxon>
        <taxon>asterids</taxon>
        <taxon>campanulids</taxon>
        <taxon>Asterales</taxon>
        <taxon>Asteraceae</taxon>
        <taxon>Cichorioideae</taxon>
        <taxon>Cichorieae</taxon>
        <taxon>Cichoriinae</taxon>
        <taxon>Cichorium</taxon>
    </lineage>
</organism>
<gene>
    <name evidence="1" type="ORF">L2E82_19990</name>
</gene>
<proteinExistence type="predicted"/>